<dbReference type="InterPro" id="IPR027417">
    <property type="entry name" value="P-loop_NTPase"/>
</dbReference>
<dbReference type="Pfam" id="PF04851">
    <property type="entry name" value="ResIII"/>
    <property type="match status" value="1"/>
</dbReference>
<dbReference type="GO" id="GO:0003677">
    <property type="term" value="F:DNA binding"/>
    <property type="evidence" value="ECO:0007669"/>
    <property type="project" value="InterPro"/>
</dbReference>
<dbReference type="InterPro" id="IPR050742">
    <property type="entry name" value="Helicase_Restrict-Modif_Enz"/>
</dbReference>
<proteinExistence type="predicted"/>
<dbReference type="GO" id="GO:0005829">
    <property type="term" value="C:cytosol"/>
    <property type="evidence" value="ECO:0007669"/>
    <property type="project" value="TreeGrafter"/>
</dbReference>
<dbReference type="InterPro" id="IPR006935">
    <property type="entry name" value="Helicase/UvrB_N"/>
</dbReference>
<dbReference type="GO" id="GO:0005524">
    <property type="term" value="F:ATP binding"/>
    <property type="evidence" value="ECO:0007669"/>
    <property type="project" value="InterPro"/>
</dbReference>
<accession>A0A2M7SEI5</accession>
<dbReference type="GO" id="GO:0016787">
    <property type="term" value="F:hydrolase activity"/>
    <property type="evidence" value="ECO:0007669"/>
    <property type="project" value="InterPro"/>
</dbReference>
<name>A0A2M7SEI5_9BACT</name>
<dbReference type="AlphaFoldDB" id="A0A2M7SEI5"/>
<protein>
    <recommendedName>
        <fullName evidence="1">Helicase/UvrB N-terminal domain-containing protein</fullName>
    </recommendedName>
</protein>
<sequence>MLVEVVTGGGKSAIIAGIIAYFMIVHDKNRFLVLVPNTIVRARLKDEFDPESKTFVYNTFPFFYNGTTDLIERLTLHMMEQGKAPEGIRQASIILGNIHQIYEGKVSLEIIQKNLGDIVIFNDEAHNSKAENYNEVLNKLKPQRIFRLDTTATPDRLDGLHPDSEKILEYGVKRAMQDRIIKRIIVCKPDIEKVKLTYKDTETGEEIKAEEVPWEEIEHRKIKPTRFITSEKPMRQQIAIAKQCLDYQKKVITLDDIGKPKWKPLLFVVAISIADAMNIAKVLENEFKMKTLLVTNESEEEQKEEAMTINRHLKDCEWDAIVSVLMLREGWDVKNISVILLFRKFCYKLNEYTGDKYSVYGQQVIGRGLRRIDPQNKDEWEQCLVVDHPILKHDWLWEMLDADQYGSPLNPDEIIDAQKIPEPKEFGIETVDHKPEDVKDIIGNIQDIIDGIPNPQKEELRVIQKWQEYLDNYQYQMEQIDIDQTIREIKKRKLATGFNEQEAFDEFKIDVQQINKFTDRSVEELKEMISSELGFICRDSLKEYDRNPDKRQDIIYKILIDHTKKRFLLGNDLFTIEDKGALKKLWFVMIEIREVFLNPLLIEGILKNPSEL</sequence>
<evidence type="ECO:0000313" key="2">
    <source>
        <dbReference type="EMBL" id="PIZ17723.1"/>
    </source>
</evidence>
<gene>
    <name evidence="2" type="ORF">COY52_03125</name>
</gene>
<dbReference type="PANTHER" id="PTHR47396">
    <property type="entry name" value="TYPE I RESTRICTION ENZYME ECOKI R PROTEIN"/>
    <property type="match status" value="1"/>
</dbReference>
<comment type="caution">
    <text evidence="2">The sequence shown here is derived from an EMBL/GenBank/DDBJ whole genome shotgun (WGS) entry which is preliminary data.</text>
</comment>
<dbReference type="Proteomes" id="UP000229307">
    <property type="component" value="Unassembled WGS sequence"/>
</dbReference>
<dbReference type="SUPFAM" id="SSF52540">
    <property type="entry name" value="P-loop containing nucleoside triphosphate hydrolases"/>
    <property type="match status" value="1"/>
</dbReference>
<evidence type="ECO:0000313" key="3">
    <source>
        <dbReference type="Proteomes" id="UP000229307"/>
    </source>
</evidence>
<dbReference type="PANTHER" id="PTHR47396:SF1">
    <property type="entry name" value="ATP-DEPENDENT HELICASE IRC3-RELATED"/>
    <property type="match status" value="1"/>
</dbReference>
<feature type="domain" description="Helicase/UvrB N-terminal" evidence="1">
    <location>
        <begin position="2"/>
        <end position="156"/>
    </location>
</feature>
<evidence type="ECO:0000259" key="1">
    <source>
        <dbReference type="Pfam" id="PF04851"/>
    </source>
</evidence>
<dbReference type="Gene3D" id="3.40.50.300">
    <property type="entry name" value="P-loop containing nucleotide triphosphate hydrolases"/>
    <property type="match status" value="2"/>
</dbReference>
<reference evidence="3" key="1">
    <citation type="submission" date="2017-09" db="EMBL/GenBank/DDBJ databases">
        <title>Depth-based differentiation of microbial function through sediment-hosted aquifers and enrichment of novel symbionts in the deep terrestrial subsurface.</title>
        <authorList>
            <person name="Probst A.J."/>
            <person name="Ladd B."/>
            <person name="Jarett J.K."/>
            <person name="Geller-Mcgrath D.E."/>
            <person name="Sieber C.M.K."/>
            <person name="Emerson J.B."/>
            <person name="Anantharaman K."/>
            <person name="Thomas B.C."/>
            <person name="Malmstrom R."/>
            <person name="Stieglmeier M."/>
            <person name="Klingl A."/>
            <person name="Woyke T."/>
            <person name="Ryan C.M."/>
            <person name="Banfield J.F."/>
        </authorList>
    </citation>
    <scope>NUCLEOTIDE SEQUENCE [LARGE SCALE GENOMIC DNA]</scope>
</reference>
<dbReference type="EMBL" id="PFMR01000089">
    <property type="protein sequence ID" value="PIZ17723.1"/>
    <property type="molecule type" value="Genomic_DNA"/>
</dbReference>
<organism evidence="2 3">
    <name type="scientific">Candidatus Desantisbacteria bacterium CG_4_10_14_0_8_um_filter_48_22</name>
    <dbReference type="NCBI Taxonomy" id="1974543"/>
    <lineage>
        <taxon>Bacteria</taxon>
        <taxon>Candidatus Desantisiibacteriota</taxon>
    </lineage>
</organism>